<protein>
    <submittedName>
        <fullName evidence="2">Uncharacterized protein</fullName>
    </submittedName>
</protein>
<keyword evidence="3" id="KW-1185">Reference proteome</keyword>
<proteinExistence type="predicted"/>
<comment type="caution">
    <text evidence="2">The sequence shown here is derived from an EMBL/GenBank/DDBJ whole genome shotgun (WGS) entry which is preliminary data.</text>
</comment>
<feature type="transmembrane region" description="Helical" evidence="1">
    <location>
        <begin position="251"/>
        <end position="272"/>
    </location>
</feature>
<dbReference type="EMBL" id="SEUJ01000049">
    <property type="protein sequence ID" value="KAA1164522.1"/>
    <property type="molecule type" value="Genomic_DNA"/>
</dbReference>
<sequence length="282" mass="32444">MNTFFKSEMYIFLQSMALDLLPRALPLITTILIVSSESNDRVVDYLFTLAVFNVAAVLLNFGAQYQISTSSKLLNQKIFLQCFVISASIIFVILSAYEQSKEVVAAIVLGAIYAHLNEFRLRREGKILKFFVATLLLITPRVVSWFTGYDYYFASLCSALLLLILVVTIKEPNESNKNSKVNIFNFAFYTSLVIVIYQQVPSLFSVSQGVDDNERLEQIVIRVLFGLMFIKTTLVVLMIHHEIKIKFSKYAFVVLMIFILVFVSYLNVNLYIKYFIYIFVFF</sequence>
<reference evidence="2 3" key="1">
    <citation type="submission" date="2019-01" db="EMBL/GenBank/DDBJ databases">
        <title>Genome sequences of marine Pseudoalteromonas species.</title>
        <authorList>
            <person name="Boraston A.B."/>
            <person name="Hehemann J.-H."/>
            <person name="Vickers C.J."/>
            <person name="Salama-Alber O."/>
            <person name="Abe K."/>
            <person name="Hettle A.J."/>
        </authorList>
    </citation>
    <scope>NUCLEOTIDE SEQUENCE [LARGE SCALE GENOMIC DNA]</scope>
    <source>
        <strain evidence="2 3">PS47</strain>
    </source>
</reference>
<feature type="transmembrane region" description="Helical" evidence="1">
    <location>
        <begin position="219"/>
        <end position="239"/>
    </location>
</feature>
<feature type="transmembrane region" description="Helical" evidence="1">
    <location>
        <begin position="152"/>
        <end position="169"/>
    </location>
</feature>
<keyword evidence="1" id="KW-1133">Transmembrane helix</keyword>
<keyword evidence="1" id="KW-0812">Transmembrane</keyword>
<feature type="non-terminal residue" evidence="2">
    <location>
        <position position="282"/>
    </location>
</feature>
<evidence type="ECO:0000256" key="1">
    <source>
        <dbReference type="SAM" id="Phobius"/>
    </source>
</evidence>
<keyword evidence="1" id="KW-0472">Membrane</keyword>
<feature type="transmembrane region" description="Helical" evidence="1">
    <location>
        <begin position="127"/>
        <end position="146"/>
    </location>
</feature>
<feature type="transmembrane region" description="Helical" evidence="1">
    <location>
        <begin position="181"/>
        <end position="199"/>
    </location>
</feature>
<feature type="transmembrane region" description="Helical" evidence="1">
    <location>
        <begin position="78"/>
        <end position="97"/>
    </location>
</feature>
<feature type="transmembrane region" description="Helical" evidence="1">
    <location>
        <begin position="45"/>
        <end position="66"/>
    </location>
</feature>
<organism evidence="2 3">
    <name type="scientific">Pseudoalteromonas fuliginea</name>
    <dbReference type="NCBI Taxonomy" id="1872678"/>
    <lineage>
        <taxon>Bacteria</taxon>
        <taxon>Pseudomonadati</taxon>
        <taxon>Pseudomonadota</taxon>
        <taxon>Gammaproteobacteria</taxon>
        <taxon>Alteromonadales</taxon>
        <taxon>Pseudoalteromonadaceae</taxon>
        <taxon>Pseudoalteromonas</taxon>
    </lineage>
</organism>
<evidence type="ECO:0000313" key="3">
    <source>
        <dbReference type="Proteomes" id="UP000322915"/>
    </source>
</evidence>
<gene>
    <name evidence="2" type="ORF">EU509_02120</name>
</gene>
<name>A0ABQ6RME2_9GAMM</name>
<dbReference type="Proteomes" id="UP000322915">
    <property type="component" value="Unassembled WGS sequence"/>
</dbReference>
<accession>A0ABQ6RME2</accession>
<evidence type="ECO:0000313" key="2">
    <source>
        <dbReference type="EMBL" id="KAA1164522.1"/>
    </source>
</evidence>
<dbReference type="RefSeq" id="WP_149618240.1">
    <property type="nucleotide sequence ID" value="NZ_SEUJ01000049.1"/>
</dbReference>